<proteinExistence type="inferred from homology"/>
<organism evidence="9 10">
    <name type="scientific">Nocardioides zhouii</name>
    <dbReference type="NCBI Taxonomy" id="1168729"/>
    <lineage>
        <taxon>Bacteria</taxon>
        <taxon>Bacillati</taxon>
        <taxon>Actinomycetota</taxon>
        <taxon>Actinomycetes</taxon>
        <taxon>Propionibacteriales</taxon>
        <taxon>Nocardioidaceae</taxon>
        <taxon>Nocardioides</taxon>
    </lineage>
</organism>
<dbReference type="GO" id="GO:0042781">
    <property type="term" value="F:3'-tRNA processing endoribonuclease activity"/>
    <property type="evidence" value="ECO:0007669"/>
    <property type="project" value="TreeGrafter"/>
</dbReference>
<dbReference type="GO" id="GO:0004526">
    <property type="term" value="F:ribonuclease P activity"/>
    <property type="evidence" value="ECO:0007669"/>
    <property type="project" value="UniProtKB-UniRule"/>
</dbReference>
<dbReference type="InterPro" id="IPR020568">
    <property type="entry name" value="Ribosomal_Su5_D2-typ_SF"/>
</dbReference>
<dbReference type="PANTHER" id="PTHR33992">
    <property type="entry name" value="RIBONUCLEASE P PROTEIN COMPONENT"/>
    <property type="match status" value="1"/>
</dbReference>
<evidence type="ECO:0000313" key="10">
    <source>
        <dbReference type="Proteomes" id="UP000291101"/>
    </source>
</evidence>
<sequence length="117" mass="12578">MLPAAHRLTDSDDFRRAVRGGRRAGSSTVVVHLWVDESTEPAPVRVGFTVSKAVGNAATRNRVKRRLRHLTREHLQSLEGLPGRAALVVRALPAAADSSYAGLGSDLARSLERVSTA</sequence>
<comment type="similarity">
    <text evidence="7">Belongs to the RnpA family.</text>
</comment>
<dbReference type="RefSeq" id="WP_129426869.1">
    <property type="nucleotide sequence ID" value="NZ_SDWV01000009.1"/>
</dbReference>
<comment type="function">
    <text evidence="1 7">RNaseP catalyzes the removal of the 5'-leader sequence from pre-tRNA to produce the mature 5'-terminus. It can also cleave other RNA substrates such as 4.5S RNA. The protein component plays an auxiliary but essential role in vivo by binding to the 5'-leader sequence and broadening the substrate specificity of the ribozyme.</text>
</comment>
<dbReference type="Pfam" id="PF00825">
    <property type="entry name" value="Ribonuclease_P"/>
    <property type="match status" value="1"/>
</dbReference>
<keyword evidence="10" id="KW-1185">Reference proteome</keyword>
<comment type="subunit">
    <text evidence="7">Consists of a catalytic RNA component (M1 or rnpB) and a protein subunit.</text>
</comment>
<dbReference type="Proteomes" id="UP000291101">
    <property type="component" value="Unassembled WGS sequence"/>
</dbReference>
<dbReference type="EMBL" id="SDWV01000009">
    <property type="protein sequence ID" value="RYC11077.1"/>
    <property type="molecule type" value="Genomic_DNA"/>
</dbReference>
<dbReference type="EC" id="3.1.26.5" evidence="7 8"/>
<keyword evidence="6 7" id="KW-0694">RNA-binding</keyword>
<evidence type="ECO:0000256" key="5">
    <source>
        <dbReference type="ARBA" id="ARBA00022801"/>
    </source>
</evidence>
<dbReference type="NCBIfam" id="TIGR00188">
    <property type="entry name" value="rnpA"/>
    <property type="match status" value="1"/>
</dbReference>
<evidence type="ECO:0000313" key="9">
    <source>
        <dbReference type="EMBL" id="RYC11077.1"/>
    </source>
</evidence>
<comment type="caution">
    <text evidence="9">The sequence shown here is derived from an EMBL/GenBank/DDBJ whole genome shotgun (WGS) entry which is preliminary data.</text>
</comment>
<dbReference type="AlphaFoldDB" id="A0A4V1RPZ5"/>
<dbReference type="GO" id="GO:0001682">
    <property type="term" value="P:tRNA 5'-leader removal"/>
    <property type="evidence" value="ECO:0007669"/>
    <property type="project" value="UniProtKB-UniRule"/>
</dbReference>
<protein>
    <recommendedName>
        <fullName evidence="7 8">Ribonuclease P protein component</fullName>
        <shortName evidence="7">RNase P protein</shortName>
        <shortName evidence="7">RNaseP protein</shortName>
        <ecNumber evidence="7 8">3.1.26.5</ecNumber>
    </recommendedName>
    <alternativeName>
        <fullName evidence="7">Protein C5</fullName>
    </alternativeName>
</protein>
<evidence type="ECO:0000256" key="2">
    <source>
        <dbReference type="ARBA" id="ARBA00022694"/>
    </source>
</evidence>
<evidence type="ECO:0000256" key="1">
    <source>
        <dbReference type="ARBA" id="ARBA00002663"/>
    </source>
</evidence>
<evidence type="ECO:0000256" key="8">
    <source>
        <dbReference type="NCBIfam" id="TIGR00188"/>
    </source>
</evidence>
<dbReference type="GO" id="GO:0030677">
    <property type="term" value="C:ribonuclease P complex"/>
    <property type="evidence" value="ECO:0007669"/>
    <property type="project" value="TreeGrafter"/>
</dbReference>
<evidence type="ECO:0000256" key="4">
    <source>
        <dbReference type="ARBA" id="ARBA00022759"/>
    </source>
</evidence>
<dbReference type="InterPro" id="IPR014721">
    <property type="entry name" value="Ribsml_uS5_D2-typ_fold_subgr"/>
</dbReference>
<dbReference type="Gene3D" id="3.30.230.10">
    <property type="match status" value="1"/>
</dbReference>
<dbReference type="SUPFAM" id="SSF54211">
    <property type="entry name" value="Ribosomal protein S5 domain 2-like"/>
    <property type="match status" value="1"/>
</dbReference>
<comment type="catalytic activity">
    <reaction evidence="7">
        <text>Endonucleolytic cleavage of RNA, removing 5'-extranucleotides from tRNA precursor.</text>
        <dbReference type="EC" id="3.1.26.5"/>
    </reaction>
</comment>
<dbReference type="OrthoDB" id="196964at2"/>
<keyword evidence="3 7" id="KW-0540">Nuclease</keyword>
<dbReference type="InterPro" id="IPR000100">
    <property type="entry name" value="RNase_P"/>
</dbReference>
<keyword evidence="2 7" id="KW-0819">tRNA processing</keyword>
<dbReference type="PANTHER" id="PTHR33992:SF1">
    <property type="entry name" value="RIBONUCLEASE P PROTEIN COMPONENT"/>
    <property type="match status" value="1"/>
</dbReference>
<dbReference type="GO" id="GO:0000049">
    <property type="term" value="F:tRNA binding"/>
    <property type="evidence" value="ECO:0007669"/>
    <property type="project" value="UniProtKB-UniRule"/>
</dbReference>
<reference evidence="9 10" key="1">
    <citation type="submission" date="2019-01" db="EMBL/GenBank/DDBJ databases">
        <title>Novel species of Nocardioides.</title>
        <authorList>
            <person name="Liu Q."/>
            <person name="X Y.-H."/>
        </authorList>
    </citation>
    <scope>NUCLEOTIDE SEQUENCE [LARGE SCALE GENOMIC DNA]</scope>
    <source>
        <strain evidence="9 10">HLT2-9</strain>
    </source>
</reference>
<dbReference type="HAMAP" id="MF_00227">
    <property type="entry name" value="RNase_P"/>
    <property type="match status" value="1"/>
</dbReference>
<dbReference type="PROSITE" id="PS00648">
    <property type="entry name" value="RIBONUCLEASE_P"/>
    <property type="match status" value="1"/>
</dbReference>
<gene>
    <name evidence="7 9" type="primary">rnpA</name>
    <name evidence="9" type="ORF">EUA94_10695</name>
</gene>
<name>A0A4V1RPZ5_9ACTN</name>
<keyword evidence="4 7" id="KW-0255">Endonuclease</keyword>
<dbReference type="InterPro" id="IPR020539">
    <property type="entry name" value="RNase_P_CS"/>
</dbReference>
<evidence type="ECO:0000256" key="6">
    <source>
        <dbReference type="ARBA" id="ARBA00022884"/>
    </source>
</evidence>
<evidence type="ECO:0000256" key="7">
    <source>
        <dbReference type="HAMAP-Rule" id="MF_00227"/>
    </source>
</evidence>
<evidence type="ECO:0000256" key="3">
    <source>
        <dbReference type="ARBA" id="ARBA00022722"/>
    </source>
</evidence>
<accession>A0A4V1RPZ5</accession>
<keyword evidence="5 7" id="KW-0378">Hydrolase</keyword>